<organism evidence="4 5">
    <name type="scientific">Phycomyces blakesleeanus (strain ATCC 8743b / DSM 1359 / FGSC 10004 / NBRC 33097 / NRRL 1555)</name>
    <dbReference type="NCBI Taxonomy" id="763407"/>
    <lineage>
        <taxon>Eukaryota</taxon>
        <taxon>Fungi</taxon>
        <taxon>Fungi incertae sedis</taxon>
        <taxon>Mucoromycota</taxon>
        <taxon>Mucoromycotina</taxon>
        <taxon>Mucoromycetes</taxon>
        <taxon>Mucorales</taxon>
        <taxon>Phycomycetaceae</taxon>
        <taxon>Phycomyces</taxon>
    </lineage>
</organism>
<feature type="compositionally biased region" description="Acidic residues" evidence="2">
    <location>
        <begin position="417"/>
        <end position="428"/>
    </location>
</feature>
<keyword evidence="5" id="KW-1185">Reference proteome</keyword>
<gene>
    <name evidence="4" type="ORF">PHYBLDRAFT_169629</name>
</gene>
<dbReference type="EMBL" id="KV440983">
    <property type="protein sequence ID" value="OAD72502.1"/>
    <property type="molecule type" value="Genomic_DNA"/>
</dbReference>
<feature type="region of interest" description="Disordered" evidence="2">
    <location>
        <begin position="1"/>
        <end position="39"/>
    </location>
</feature>
<dbReference type="PROSITE" id="PS50158">
    <property type="entry name" value="ZF_CCHC"/>
    <property type="match status" value="1"/>
</dbReference>
<accession>A0A162U0J2</accession>
<protein>
    <submittedName>
        <fullName evidence="4">CCHC-type zinc finger transcription factor</fullName>
    </submittedName>
</protein>
<sequence>MALPANTPPPLPRDPSPPPGSPTPSLNTPSTPTGSPPLSPSYVAAAVKSVDNSCTSRIIGSIAGNGAPRIWKEGSSPFSVFYEVPAEGNPLRPLFFEAINTAFPSGVGRGLTYASRTSRTSFEFHLVDQEVCSRACQVGFPFNGRTVFASPAIPSTFKLLRLRVSRLPLHGYADFDELAENLRRCLAIYGQVQEISLNLKYNYPDGTGTIHMLRPPNPDLHLRHLEHEIKYNETTTFLATWARMGTHCTFCKEMGHEKEACTKRPKETRTCFRCGKVGHLAHQCPRNEEAESKRPRKTARSPTHAPAPPAAQMYHGLLPSETIYGSQHAPQNIPLPQLATESLSRPRAAPGAIPGILPANHPDFLIEAVASTGMDDNVQLVKTSDGELGNEETKKSDDEEYYSDDDIDEVAKYFAQMEDDPMDGENDGGQDPPNPALTL</sequence>
<feature type="region of interest" description="Disordered" evidence="2">
    <location>
        <begin position="416"/>
        <end position="439"/>
    </location>
</feature>
<keyword evidence="1" id="KW-0863">Zinc-finger</keyword>
<proteinExistence type="predicted"/>
<feature type="compositionally biased region" description="Pro residues" evidence="2">
    <location>
        <begin position="1"/>
        <end position="22"/>
    </location>
</feature>
<dbReference type="VEuPathDB" id="FungiDB:PHYBLDRAFT_169629"/>
<evidence type="ECO:0000313" key="5">
    <source>
        <dbReference type="Proteomes" id="UP000077315"/>
    </source>
</evidence>
<evidence type="ECO:0000259" key="3">
    <source>
        <dbReference type="PROSITE" id="PS50158"/>
    </source>
</evidence>
<dbReference type="InterPro" id="IPR036875">
    <property type="entry name" value="Znf_CCHC_sf"/>
</dbReference>
<dbReference type="AlphaFoldDB" id="A0A162U0J2"/>
<dbReference type="SMART" id="SM00343">
    <property type="entry name" value="ZnF_C2HC"/>
    <property type="match status" value="2"/>
</dbReference>
<dbReference type="SUPFAM" id="SSF57756">
    <property type="entry name" value="Retrovirus zinc finger-like domains"/>
    <property type="match status" value="1"/>
</dbReference>
<dbReference type="GO" id="GO:0008270">
    <property type="term" value="F:zinc ion binding"/>
    <property type="evidence" value="ECO:0007669"/>
    <property type="project" value="UniProtKB-KW"/>
</dbReference>
<dbReference type="Pfam" id="PF00098">
    <property type="entry name" value="zf-CCHC"/>
    <property type="match status" value="1"/>
</dbReference>
<evidence type="ECO:0000256" key="1">
    <source>
        <dbReference type="PROSITE-ProRule" id="PRU00047"/>
    </source>
</evidence>
<keyword evidence="1" id="KW-0479">Metal-binding</keyword>
<feature type="compositionally biased region" description="Low complexity" evidence="2">
    <location>
        <begin position="23"/>
        <end position="33"/>
    </location>
</feature>
<dbReference type="InParanoid" id="A0A162U0J2"/>
<keyword evidence="1" id="KW-0862">Zinc</keyword>
<evidence type="ECO:0000256" key="2">
    <source>
        <dbReference type="SAM" id="MobiDB-lite"/>
    </source>
</evidence>
<dbReference type="Proteomes" id="UP000077315">
    <property type="component" value="Unassembled WGS sequence"/>
</dbReference>
<dbReference type="GO" id="GO:0003676">
    <property type="term" value="F:nucleic acid binding"/>
    <property type="evidence" value="ECO:0007669"/>
    <property type="project" value="InterPro"/>
</dbReference>
<reference evidence="5" key="1">
    <citation type="submission" date="2015-06" db="EMBL/GenBank/DDBJ databases">
        <title>Expansion of signal transduction pathways in fungi by whole-genome duplication.</title>
        <authorList>
            <consortium name="DOE Joint Genome Institute"/>
            <person name="Corrochano L.M."/>
            <person name="Kuo A."/>
            <person name="Marcet-Houben M."/>
            <person name="Polaino S."/>
            <person name="Salamov A."/>
            <person name="Villalobos J.M."/>
            <person name="Alvarez M.I."/>
            <person name="Avalos J."/>
            <person name="Benito E.P."/>
            <person name="Benoit I."/>
            <person name="Burger G."/>
            <person name="Camino L.P."/>
            <person name="Canovas D."/>
            <person name="Cerda-Olmedo E."/>
            <person name="Cheng J.-F."/>
            <person name="Dominguez A."/>
            <person name="Elias M."/>
            <person name="Eslava A.P."/>
            <person name="Glaser F."/>
            <person name="Grimwood J."/>
            <person name="Gutierrez G."/>
            <person name="Heitman J."/>
            <person name="Henrissat B."/>
            <person name="Iturriaga E.A."/>
            <person name="Lang B.F."/>
            <person name="Lavin J.L."/>
            <person name="Lee S."/>
            <person name="Li W."/>
            <person name="Lindquist E."/>
            <person name="Lopez-Garcia S."/>
            <person name="Luque E.M."/>
            <person name="Marcos A.T."/>
            <person name="Martin J."/>
            <person name="McCluskey K."/>
            <person name="Medina H.R."/>
            <person name="Miralles-Duran A."/>
            <person name="Miyazaki A."/>
            <person name="Munoz-Torres E."/>
            <person name="Oguiza J.A."/>
            <person name="Ohm R."/>
            <person name="Olmedo M."/>
            <person name="Orejas M."/>
            <person name="Ortiz-Castellanos L."/>
            <person name="Pisabarro A.G."/>
            <person name="Rodriguez-Romero J."/>
            <person name="Ruiz-Herrera J."/>
            <person name="Ruiz-Vazquez R."/>
            <person name="Sanz C."/>
            <person name="Schackwitz W."/>
            <person name="Schmutz J."/>
            <person name="Shahriari M."/>
            <person name="Shelest E."/>
            <person name="Silva-Franco F."/>
            <person name="Soanes D."/>
            <person name="Syed K."/>
            <person name="Tagua V.G."/>
            <person name="Talbot N.J."/>
            <person name="Thon M."/>
            <person name="De vries R.P."/>
            <person name="Wiebenga A."/>
            <person name="Yadav J.S."/>
            <person name="Braun E.L."/>
            <person name="Baker S."/>
            <person name="Garre V."/>
            <person name="Horwitz B."/>
            <person name="Torres-Martinez S."/>
            <person name="Idnurm A."/>
            <person name="Herrera-Estrella A."/>
            <person name="Gabaldon T."/>
            <person name="Grigoriev I.V."/>
        </authorList>
    </citation>
    <scope>NUCLEOTIDE SEQUENCE [LARGE SCALE GENOMIC DNA]</scope>
    <source>
        <strain evidence="5">NRRL 1555(-)</strain>
    </source>
</reference>
<feature type="region of interest" description="Disordered" evidence="2">
    <location>
        <begin position="284"/>
        <end position="312"/>
    </location>
</feature>
<evidence type="ECO:0000313" key="4">
    <source>
        <dbReference type="EMBL" id="OAD72502.1"/>
    </source>
</evidence>
<feature type="region of interest" description="Disordered" evidence="2">
    <location>
        <begin position="383"/>
        <end position="402"/>
    </location>
</feature>
<dbReference type="InterPro" id="IPR001878">
    <property type="entry name" value="Znf_CCHC"/>
</dbReference>
<feature type="domain" description="CCHC-type" evidence="3">
    <location>
        <begin position="271"/>
        <end position="286"/>
    </location>
</feature>
<dbReference type="Gene3D" id="4.10.60.10">
    <property type="entry name" value="Zinc finger, CCHC-type"/>
    <property type="match status" value="1"/>
</dbReference>
<name>A0A162U0J2_PHYB8</name>
<dbReference type="GeneID" id="28997026"/>
<dbReference type="OrthoDB" id="2202398at2759"/>
<dbReference type="RefSeq" id="XP_018290542.1">
    <property type="nucleotide sequence ID" value="XM_018436120.1"/>
</dbReference>